<keyword evidence="2" id="KW-1185">Reference proteome</keyword>
<evidence type="ECO:0000313" key="1">
    <source>
        <dbReference type="EMBL" id="GIG17193.1"/>
    </source>
</evidence>
<protein>
    <submittedName>
        <fullName evidence="1">Uncharacterized protein</fullName>
    </submittedName>
</protein>
<evidence type="ECO:0000313" key="2">
    <source>
        <dbReference type="Proteomes" id="UP000660339"/>
    </source>
</evidence>
<comment type="caution">
    <text evidence="1">The sequence shown here is derived from an EMBL/GenBank/DDBJ whole genome shotgun (WGS) entry which is preliminary data.</text>
</comment>
<dbReference type="Proteomes" id="UP000660339">
    <property type="component" value="Unassembled WGS sequence"/>
</dbReference>
<accession>A0A8J3PI96</accession>
<proteinExistence type="predicted"/>
<organism evidence="1 2">
    <name type="scientific">Catellatospora methionotrophica</name>
    <dbReference type="NCBI Taxonomy" id="121620"/>
    <lineage>
        <taxon>Bacteria</taxon>
        <taxon>Bacillati</taxon>
        <taxon>Actinomycetota</taxon>
        <taxon>Actinomycetes</taxon>
        <taxon>Micromonosporales</taxon>
        <taxon>Micromonosporaceae</taxon>
        <taxon>Catellatospora</taxon>
    </lineage>
</organism>
<name>A0A8J3PI96_9ACTN</name>
<reference evidence="1" key="1">
    <citation type="submission" date="2021-01" db="EMBL/GenBank/DDBJ databases">
        <title>Whole genome shotgun sequence of Catellatospora methionotrophica NBRC 14553.</title>
        <authorList>
            <person name="Komaki H."/>
            <person name="Tamura T."/>
        </authorList>
    </citation>
    <scope>NUCLEOTIDE SEQUENCE</scope>
    <source>
        <strain evidence="1">NBRC 14553</strain>
    </source>
</reference>
<dbReference type="EMBL" id="BONJ01000030">
    <property type="protein sequence ID" value="GIG17193.1"/>
    <property type="molecule type" value="Genomic_DNA"/>
</dbReference>
<sequence length="159" mass="17840">MRWFRRERETQPAESAPVDDSPAVLRQNLDELIRFVNRSSGRLPGEAVVTARRVTDVLRAVIDSSEVRELDIYTVVSVRGVVDDYLPTTLKSFLALDPAHHDVARARGQTPVEALQEQLELMWESTSAVLVAAQAQDVDALMTQGSFMRTKFSRSDLDL</sequence>
<dbReference type="AlphaFoldDB" id="A0A8J3PI96"/>
<gene>
    <name evidence="1" type="ORF">Cme02nite_55250</name>
</gene>